<accession>A0A1I6WG04</accession>
<dbReference type="Proteomes" id="UP000199392">
    <property type="component" value="Unassembled WGS sequence"/>
</dbReference>
<evidence type="ECO:0000313" key="2">
    <source>
        <dbReference type="EMBL" id="SFT24898.1"/>
    </source>
</evidence>
<evidence type="ECO:0000259" key="1">
    <source>
        <dbReference type="Pfam" id="PF02538"/>
    </source>
</evidence>
<dbReference type="GO" id="GO:0017168">
    <property type="term" value="F:5-oxoprolinase (ATP-hydrolyzing) activity"/>
    <property type="evidence" value="ECO:0007669"/>
    <property type="project" value="TreeGrafter"/>
</dbReference>
<dbReference type="Pfam" id="PF02538">
    <property type="entry name" value="Hydantoinase_B"/>
    <property type="match status" value="1"/>
</dbReference>
<dbReference type="STRING" id="311180.SAMN04488050_12034"/>
<dbReference type="PANTHER" id="PTHR11365:SF23">
    <property type="entry name" value="HYPOTHETICAL 5-OXOPROLINASE (EUROFUNG)-RELATED"/>
    <property type="match status" value="1"/>
</dbReference>
<keyword evidence="3" id="KW-1185">Reference proteome</keyword>
<dbReference type="GO" id="GO:0005829">
    <property type="term" value="C:cytosol"/>
    <property type="evidence" value="ECO:0007669"/>
    <property type="project" value="TreeGrafter"/>
</dbReference>
<name>A0A1I6WG04_9RHOB</name>
<dbReference type="OrthoDB" id="9761586at2"/>
<proteinExistence type="predicted"/>
<feature type="domain" description="Hydantoinase B/oxoprolinase" evidence="1">
    <location>
        <begin position="8"/>
        <end position="516"/>
    </location>
</feature>
<dbReference type="RefSeq" id="WP_092430876.1">
    <property type="nucleotide sequence ID" value="NZ_FNCL01000023.1"/>
</dbReference>
<dbReference type="InterPro" id="IPR045079">
    <property type="entry name" value="Oxoprolinase-like"/>
</dbReference>
<dbReference type="PANTHER" id="PTHR11365">
    <property type="entry name" value="5-OXOPROLINASE RELATED"/>
    <property type="match status" value="1"/>
</dbReference>
<organism evidence="2 3">
    <name type="scientific">Alloyangia pacifica</name>
    <dbReference type="NCBI Taxonomy" id="311180"/>
    <lineage>
        <taxon>Bacteria</taxon>
        <taxon>Pseudomonadati</taxon>
        <taxon>Pseudomonadota</taxon>
        <taxon>Alphaproteobacteria</taxon>
        <taxon>Rhodobacterales</taxon>
        <taxon>Roseobacteraceae</taxon>
        <taxon>Alloyangia</taxon>
    </lineage>
</organism>
<gene>
    <name evidence="2" type="ORF">SAMN04488050_12034</name>
</gene>
<dbReference type="EMBL" id="FOZW01000020">
    <property type="protein sequence ID" value="SFT24898.1"/>
    <property type="molecule type" value="Genomic_DNA"/>
</dbReference>
<dbReference type="InterPro" id="IPR003692">
    <property type="entry name" value="Hydantoinase_B"/>
</dbReference>
<dbReference type="AlphaFoldDB" id="A0A1I6WG04"/>
<protein>
    <submittedName>
        <fullName evidence="2">N-methylhydantoinase B</fullName>
    </submittedName>
</protein>
<evidence type="ECO:0000313" key="3">
    <source>
        <dbReference type="Proteomes" id="UP000199392"/>
    </source>
</evidence>
<sequence>MDTQPPLDAVDLSIMWDRLISITDEGSAALIRSSFSTLVRDGYDLTVLIFDAKGRMIAQSAKCIPVFIGTAPVTLSHMLEKFSPETLVPGDVVISNDPVIGTGHMFDIAVMRPIYREGTLVGYAMSITHLPDIGGMGFSVSATEIFHEGLRLPIWKLLSAGVVDQNLVDLFRMNVRVPEQVIGDIFANVSCTEIVARQVVDFMAEYRLGCLQPLADAILHNSDRAVRQALEAMPDGTYRGSVNVEALDEVRTLHCAITKSGDTLDIDFEGTGPCVRAGINVPFSYTRAMALYAIKCLTTPTIPNNEGAMLAITIRAPSGSILNALPPSPSAGRHTIGHFVFPLILNTLAEILPDGVSAEAGLVDVLTFQGQQPDGTAMSASYACTGGFGGSQGLDGHPALPGSTNIGRTPIETFEAGSGLTVLCKELRTDSGGAGEFAGGAGQVIRMRNDSGHDMRVFSMANRTLFPAKGLFGGGDGAPREHWIDDLRLSGQGMNTLAPDGILTLKEAGGGGYGDPARRTPDAISEDIARGFLSEGVARQRYRR</sequence>
<dbReference type="GO" id="GO:0006749">
    <property type="term" value="P:glutathione metabolic process"/>
    <property type="evidence" value="ECO:0007669"/>
    <property type="project" value="TreeGrafter"/>
</dbReference>
<reference evidence="3" key="1">
    <citation type="submission" date="2016-10" db="EMBL/GenBank/DDBJ databases">
        <authorList>
            <person name="Varghese N."/>
            <person name="Submissions S."/>
        </authorList>
    </citation>
    <scope>NUCLEOTIDE SEQUENCE [LARGE SCALE GENOMIC DNA]</scope>
    <source>
        <strain evidence="3">DSM 26894</strain>
    </source>
</reference>